<evidence type="ECO:0000259" key="2">
    <source>
        <dbReference type="PROSITE" id="PS50011"/>
    </source>
</evidence>
<dbReference type="InterPro" id="IPR036181">
    <property type="entry name" value="MIT_dom_sf"/>
</dbReference>
<gene>
    <name evidence="4" type="ORF">TKK_007971</name>
</gene>
<keyword evidence="5" id="KW-1185">Reference proteome</keyword>
<dbReference type="PROSITE" id="PS50195">
    <property type="entry name" value="PX"/>
    <property type="match status" value="1"/>
</dbReference>
<protein>
    <recommendedName>
        <fullName evidence="6">Ribosomal protein S6 kinase delta-1</fullName>
    </recommendedName>
</protein>
<organism evidence="4 5">
    <name type="scientific">Trichogramma kaykai</name>
    <dbReference type="NCBI Taxonomy" id="54128"/>
    <lineage>
        <taxon>Eukaryota</taxon>
        <taxon>Metazoa</taxon>
        <taxon>Ecdysozoa</taxon>
        <taxon>Arthropoda</taxon>
        <taxon>Hexapoda</taxon>
        <taxon>Insecta</taxon>
        <taxon>Pterygota</taxon>
        <taxon>Neoptera</taxon>
        <taxon>Endopterygota</taxon>
        <taxon>Hymenoptera</taxon>
        <taxon>Apocrita</taxon>
        <taxon>Proctotrupomorpha</taxon>
        <taxon>Chalcidoidea</taxon>
        <taxon>Trichogrammatidae</taxon>
        <taxon>Trichogramma</taxon>
    </lineage>
</organism>
<dbReference type="Pfam" id="PF00787">
    <property type="entry name" value="PX"/>
    <property type="match status" value="1"/>
</dbReference>
<dbReference type="Proteomes" id="UP001627154">
    <property type="component" value="Unassembled WGS sequence"/>
</dbReference>
<sequence>MAPSRDKWVKRFVISETSRHKRGFTIYKVTSLMFLKSAPDVISKVSIWKRYSDFKKLHNSIQSLHSSLKIKEPMPPFLKPTFFRRFETEVIEQRKECATKLLEFIGRYDALFTSDIFTNFFDSNILDHKSLESSHQSLSSDTSEEDKVINADKNDSRIACATDLPKFVCTTKVMPVKINQQNDSIKTKLVNNKSDNSDITEHEHFSYSSNKVHLSSSVVDGIEALSLQGKSTSTDAVVIHNGSDLMQSFGDSAQYILIAAAHMSAAFRHEAIAEYEEAFTQYKLGISHLIHGIQNEEDLSKKMLIQEKITKYLLRAERLYNRHLNCNVSILHKPVSELKNYKVVQVMGSVMLVKDTLQGFQRIIKTVQKVDGCNKEINSYILRGKVPYMVQLYACIQTDSTVFLVLQYMSKGKLWNFIRNNYKPDDGDNLHLNKNSRSFSCEAVMQIDSIEKSNTLENLPQLHATNKPENTSIIKEDNTSCFLKEQPAVDTNKLLENAQKLLQSVNATLKRSNSIATRLNESESLMYKQNSPNGADNSISDQGSALRSSLLSIEDFEDINDSENFNEHSARGSCSDFYTNTCKIPNSISIKPNNSIVNIAKVEQSQSKQNSLKNINNFQNQLKKLENPSLETEKPMWSIPESVVQMWSAQILLALEALHQQDIVVSDLKPDDVLLDDNRNVCLAYIVPRKDTELLRLKTPYSAPELCMFIPPISITTSADVWSFGVLLYELLTGSDFGDKHPGQFYTHSIVMIPDNLSLNAKSLLLQILKFQASERPTIPEIKQHAFYANIDWLDLLNVQS</sequence>
<dbReference type="SUPFAM" id="SSF116846">
    <property type="entry name" value="MIT domain"/>
    <property type="match status" value="1"/>
</dbReference>
<dbReference type="InterPro" id="IPR001683">
    <property type="entry name" value="PX_dom"/>
</dbReference>
<feature type="domain" description="Protein kinase" evidence="2">
    <location>
        <begin position="336"/>
        <end position="788"/>
    </location>
</feature>
<dbReference type="InterPro" id="IPR011009">
    <property type="entry name" value="Kinase-like_dom_sf"/>
</dbReference>
<name>A0ABD2X0N1_9HYME</name>
<dbReference type="Pfam" id="PF04212">
    <property type="entry name" value="MIT"/>
    <property type="match status" value="1"/>
</dbReference>
<dbReference type="Gene3D" id="1.10.510.10">
    <property type="entry name" value="Transferase(Phosphotransferase) domain 1"/>
    <property type="match status" value="2"/>
</dbReference>
<dbReference type="Pfam" id="PF00069">
    <property type="entry name" value="Pkinase"/>
    <property type="match status" value="1"/>
</dbReference>
<dbReference type="EMBL" id="JBJJXI010000059">
    <property type="protein sequence ID" value="KAL3398871.1"/>
    <property type="molecule type" value="Genomic_DNA"/>
</dbReference>
<reference evidence="4 5" key="1">
    <citation type="journal article" date="2024" name="bioRxiv">
        <title>A reference genome for Trichogramma kaykai: A tiny desert-dwelling parasitoid wasp with competing sex-ratio distorters.</title>
        <authorList>
            <person name="Culotta J."/>
            <person name="Lindsey A.R."/>
        </authorList>
    </citation>
    <scope>NUCLEOTIDE SEQUENCE [LARGE SCALE GENOMIC DNA]</scope>
    <source>
        <strain evidence="4 5">KSX58</strain>
    </source>
</reference>
<evidence type="ECO:0000256" key="1">
    <source>
        <dbReference type="SAM" id="MobiDB-lite"/>
    </source>
</evidence>
<accession>A0ABD2X0N1</accession>
<feature type="region of interest" description="Disordered" evidence="1">
    <location>
        <begin position="523"/>
        <end position="542"/>
    </location>
</feature>
<evidence type="ECO:0008006" key="6">
    <source>
        <dbReference type="Google" id="ProtNLM"/>
    </source>
</evidence>
<dbReference type="SUPFAM" id="SSF56112">
    <property type="entry name" value="Protein kinase-like (PK-like)"/>
    <property type="match status" value="1"/>
</dbReference>
<dbReference type="CDD" id="cd06881">
    <property type="entry name" value="PX_SNX15_like"/>
    <property type="match status" value="1"/>
</dbReference>
<dbReference type="PANTHER" id="PTHR15508:SF8">
    <property type="entry name" value="LD24550P"/>
    <property type="match status" value="1"/>
</dbReference>
<feature type="domain" description="PX" evidence="3">
    <location>
        <begin position="5"/>
        <end position="128"/>
    </location>
</feature>
<dbReference type="Gene3D" id="3.30.1520.10">
    <property type="entry name" value="Phox-like domain"/>
    <property type="match status" value="1"/>
</dbReference>
<dbReference type="PROSITE" id="PS50011">
    <property type="entry name" value="PROTEIN_KINASE_DOM"/>
    <property type="match status" value="1"/>
</dbReference>
<dbReference type="SUPFAM" id="SSF64268">
    <property type="entry name" value="PX domain"/>
    <property type="match status" value="1"/>
</dbReference>
<dbReference type="Gene3D" id="1.20.58.80">
    <property type="entry name" value="Phosphotransferase system, lactose/cellobiose-type IIA subunit"/>
    <property type="match status" value="1"/>
</dbReference>
<dbReference type="AlphaFoldDB" id="A0ABD2X0N1"/>
<proteinExistence type="predicted"/>
<dbReference type="InterPro" id="IPR036871">
    <property type="entry name" value="PX_dom_sf"/>
</dbReference>
<evidence type="ECO:0000313" key="5">
    <source>
        <dbReference type="Proteomes" id="UP001627154"/>
    </source>
</evidence>
<dbReference type="PANTHER" id="PTHR15508">
    <property type="entry name" value="RIBOSOMAL PROTEIN S6 KINASE"/>
    <property type="match status" value="1"/>
</dbReference>
<dbReference type="InterPro" id="IPR007330">
    <property type="entry name" value="MIT_dom"/>
</dbReference>
<evidence type="ECO:0000313" key="4">
    <source>
        <dbReference type="EMBL" id="KAL3398871.1"/>
    </source>
</evidence>
<evidence type="ECO:0000259" key="3">
    <source>
        <dbReference type="PROSITE" id="PS50195"/>
    </source>
</evidence>
<dbReference type="InterPro" id="IPR051866">
    <property type="entry name" value="Intracell_Sig-Traffick_Protein"/>
</dbReference>
<comment type="caution">
    <text evidence="4">The sequence shown here is derived from an EMBL/GenBank/DDBJ whole genome shotgun (WGS) entry which is preliminary data.</text>
</comment>
<dbReference type="InterPro" id="IPR000719">
    <property type="entry name" value="Prot_kinase_dom"/>
</dbReference>